<dbReference type="PANTHER" id="PTHR21184:SF4">
    <property type="entry name" value="PROTEIN FAM151A"/>
    <property type="match status" value="1"/>
</dbReference>
<keyword evidence="4" id="KW-0472">Membrane</keyword>
<evidence type="ECO:0000313" key="9">
    <source>
        <dbReference type="EMBL" id="TWW73472.1"/>
    </source>
</evidence>
<accession>A0A5C6P0Z2</accession>
<dbReference type="PANTHER" id="PTHR21184">
    <property type="entry name" value="MENORIN (DENDRITIC BRANCHING PROTEIN)"/>
    <property type="match status" value="1"/>
</dbReference>
<evidence type="ECO:0000259" key="8">
    <source>
        <dbReference type="Pfam" id="PF10223"/>
    </source>
</evidence>
<dbReference type="AlphaFoldDB" id="A0A5C6P0Z2"/>
<feature type="domain" description="Menorin-like" evidence="8">
    <location>
        <begin position="15"/>
        <end position="119"/>
    </location>
</feature>
<protein>
    <recommendedName>
        <fullName evidence="5">Protein FAM151A</fullName>
    </recommendedName>
</protein>
<keyword evidence="2" id="KW-0812">Transmembrane</keyword>
<evidence type="ECO:0000256" key="3">
    <source>
        <dbReference type="ARBA" id="ARBA00022989"/>
    </source>
</evidence>
<evidence type="ECO:0000313" key="10">
    <source>
        <dbReference type="Proteomes" id="UP000324091"/>
    </source>
</evidence>
<dbReference type="GO" id="GO:0016020">
    <property type="term" value="C:membrane"/>
    <property type="evidence" value="ECO:0007669"/>
    <property type="project" value="UniProtKB-SubCell"/>
</dbReference>
<sequence>MDSTEAQMFILHYPAAMKLDFKSLDSVGLSLDVLNQKNKSRNINRPVWINADVLLGPNTPGFVPPLNGTRFLQFIQEKFPDVTVSPGWMVLYLPPLLTKTYTRQMMEDMYDLIRDVPQKERRGEERRGEERRGEERRGEERRGETMSQ</sequence>
<comment type="similarity">
    <text evidence="6">Belongs to the menorin family.</text>
</comment>
<evidence type="ECO:0000256" key="5">
    <source>
        <dbReference type="ARBA" id="ARBA00044104"/>
    </source>
</evidence>
<dbReference type="EMBL" id="RHFK02000007">
    <property type="protein sequence ID" value="TWW73472.1"/>
    <property type="molecule type" value="Genomic_DNA"/>
</dbReference>
<evidence type="ECO:0000256" key="7">
    <source>
        <dbReference type="SAM" id="MobiDB-lite"/>
    </source>
</evidence>
<keyword evidence="10" id="KW-1185">Reference proteome</keyword>
<keyword evidence="3" id="KW-1133">Transmembrane helix</keyword>
<reference evidence="9 10" key="1">
    <citation type="submission" date="2019-04" db="EMBL/GenBank/DDBJ databases">
        <title>Chromosome genome assembly for Takifugu flavidus.</title>
        <authorList>
            <person name="Xiao S."/>
        </authorList>
    </citation>
    <scope>NUCLEOTIDE SEQUENCE [LARGE SCALE GENOMIC DNA]</scope>
    <source>
        <strain evidence="9">HTHZ2018</strain>
        <tissue evidence="9">Muscle</tissue>
    </source>
</reference>
<evidence type="ECO:0000256" key="2">
    <source>
        <dbReference type="ARBA" id="ARBA00022692"/>
    </source>
</evidence>
<dbReference type="InterPro" id="IPR019356">
    <property type="entry name" value="Menorin_dom"/>
</dbReference>
<comment type="caution">
    <text evidence="9">The sequence shown here is derived from an EMBL/GenBank/DDBJ whole genome shotgun (WGS) entry which is preliminary data.</text>
</comment>
<organism evidence="9 10">
    <name type="scientific">Takifugu flavidus</name>
    <name type="common">sansaifugu</name>
    <dbReference type="NCBI Taxonomy" id="433684"/>
    <lineage>
        <taxon>Eukaryota</taxon>
        <taxon>Metazoa</taxon>
        <taxon>Chordata</taxon>
        <taxon>Craniata</taxon>
        <taxon>Vertebrata</taxon>
        <taxon>Euteleostomi</taxon>
        <taxon>Actinopterygii</taxon>
        <taxon>Neopterygii</taxon>
        <taxon>Teleostei</taxon>
        <taxon>Neoteleostei</taxon>
        <taxon>Acanthomorphata</taxon>
        <taxon>Eupercaria</taxon>
        <taxon>Tetraodontiformes</taxon>
        <taxon>Tetradontoidea</taxon>
        <taxon>Tetraodontidae</taxon>
        <taxon>Takifugu</taxon>
    </lineage>
</organism>
<dbReference type="GO" id="GO:0005615">
    <property type="term" value="C:extracellular space"/>
    <property type="evidence" value="ECO:0007669"/>
    <property type="project" value="TreeGrafter"/>
</dbReference>
<evidence type="ECO:0000256" key="6">
    <source>
        <dbReference type="ARBA" id="ARBA00044953"/>
    </source>
</evidence>
<evidence type="ECO:0000256" key="1">
    <source>
        <dbReference type="ARBA" id="ARBA00004167"/>
    </source>
</evidence>
<name>A0A5C6P0Z2_9TELE</name>
<comment type="subcellular location">
    <subcellularLocation>
        <location evidence="1">Membrane</location>
        <topology evidence="1">Single-pass membrane protein</topology>
    </subcellularLocation>
</comment>
<evidence type="ECO:0000256" key="4">
    <source>
        <dbReference type="ARBA" id="ARBA00023136"/>
    </source>
</evidence>
<dbReference type="Proteomes" id="UP000324091">
    <property type="component" value="Chromosome 15"/>
</dbReference>
<dbReference type="Pfam" id="PF10223">
    <property type="entry name" value="Menorin_N"/>
    <property type="match status" value="1"/>
</dbReference>
<feature type="region of interest" description="Disordered" evidence="7">
    <location>
        <begin position="115"/>
        <end position="148"/>
    </location>
</feature>
<proteinExistence type="inferred from homology"/>
<gene>
    <name evidence="9" type="ORF">D4764_15G0008660</name>
</gene>